<dbReference type="Proteomes" id="UP000254545">
    <property type="component" value="Unassembled WGS sequence"/>
</dbReference>
<sequence length="327" mass="35758">MDNNKENIKKSKEVDETSADSNSQGSIQLTKNQTASSSTQLPVGVTGRLSTSSLNFITPYQASSAIADSRYADLITANANQVGALAFKIQRHAAKGGKDVECESLDASKYSSQVNYGGGDNSVGTASNSNSFNYHAFDNSMSTLNEKSVPTTLGDIKSFLWKDINQKLSKFSKDLEKSKKSINESMREISKIRVSVSQQTRKIEAFDATLSESENRVKNKVKEFESEIITARNSLLGVIALFASFFTFISISVNIFSRDMSLSTSISVLLVIWSCLVSFIFIFMAGISKGGNFFTSSAFIKHAIFMVVLFISSFIIPKVIFSIISVT</sequence>
<comment type="caution">
    <text evidence="3">The sequence shown here is derived from an EMBL/GenBank/DDBJ whole genome shotgun (WGS) entry which is preliminary data.</text>
</comment>
<reference evidence="3 4" key="1">
    <citation type="submission" date="2018-06" db="EMBL/GenBank/DDBJ databases">
        <authorList>
            <consortium name="Pathogen Informatics"/>
            <person name="Doyle S."/>
        </authorList>
    </citation>
    <scope>NUCLEOTIDE SEQUENCE [LARGE SCALE GENOMIC DNA]</scope>
    <source>
        <strain evidence="3 4">NCTC9177</strain>
    </source>
</reference>
<dbReference type="RefSeq" id="WP_162994847.1">
    <property type="nucleotide sequence ID" value="NZ_UTAB01000027.1"/>
</dbReference>
<accession>A0A7H4MIH2</accession>
<name>A0A7H4MIH2_KLEVA</name>
<feature type="transmembrane region" description="Helical" evidence="2">
    <location>
        <begin position="268"/>
        <end position="287"/>
    </location>
</feature>
<dbReference type="EMBL" id="UGKR01000003">
    <property type="protein sequence ID" value="STS90122.1"/>
    <property type="molecule type" value="Genomic_DNA"/>
</dbReference>
<feature type="compositionally biased region" description="Polar residues" evidence="1">
    <location>
        <begin position="19"/>
        <end position="41"/>
    </location>
</feature>
<evidence type="ECO:0000313" key="3">
    <source>
        <dbReference type="EMBL" id="STS90122.1"/>
    </source>
</evidence>
<gene>
    <name evidence="3" type="ORF">NCTC9177_04012</name>
</gene>
<protein>
    <submittedName>
        <fullName evidence="3">Uncharacterized protein</fullName>
    </submittedName>
</protein>
<evidence type="ECO:0000256" key="1">
    <source>
        <dbReference type="SAM" id="MobiDB-lite"/>
    </source>
</evidence>
<feature type="transmembrane region" description="Helical" evidence="2">
    <location>
        <begin position="299"/>
        <end position="321"/>
    </location>
</feature>
<organism evidence="3 4">
    <name type="scientific">Klebsiella variicola</name>
    <dbReference type="NCBI Taxonomy" id="244366"/>
    <lineage>
        <taxon>Bacteria</taxon>
        <taxon>Pseudomonadati</taxon>
        <taxon>Pseudomonadota</taxon>
        <taxon>Gammaproteobacteria</taxon>
        <taxon>Enterobacterales</taxon>
        <taxon>Enterobacteriaceae</taxon>
        <taxon>Klebsiella/Raoultella group</taxon>
        <taxon>Klebsiella</taxon>
        <taxon>Klebsiella pneumoniae complex</taxon>
    </lineage>
</organism>
<keyword evidence="2" id="KW-0472">Membrane</keyword>
<evidence type="ECO:0000256" key="2">
    <source>
        <dbReference type="SAM" id="Phobius"/>
    </source>
</evidence>
<evidence type="ECO:0000313" key="4">
    <source>
        <dbReference type="Proteomes" id="UP000254545"/>
    </source>
</evidence>
<proteinExistence type="predicted"/>
<feature type="compositionally biased region" description="Basic and acidic residues" evidence="1">
    <location>
        <begin position="1"/>
        <end position="15"/>
    </location>
</feature>
<feature type="region of interest" description="Disordered" evidence="1">
    <location>
        <begin position="1"/>
        <end position="43"/>
    </location>
</feature>
<feature type="transmembrane region" description="Helical" evidence="2">
    <location>
        <begin position="235"/>
        <end position="256"/>
    </location>
</feature>
<keyword evidence="2" id="KW-1133">Transmembrane helix</keyword>
<keyword evidence="2" id="KW-0812">Transmembrane</keyword>
<dbReference type="AlphaFoldDB" id="A0A7H4MIH2"/>